<dbReference type="NCBIfam" id="TIGR01716">
    <property type="entry name" value="RGG_Cterm"/>
    <property type="match status" value="1"/>
</dbReference>
<feature type="domain" description="HTH cro/C1-type" evidence="1">
    <location>
        <begin position="8"/>
        <end position="61"/>
    </location>
</feature>
<dbReference type="InterPro" id="IPR001387">
    <property type="entry name" value="Cro/C1-type_HTH"/>
</dbReference>
<dbReference type="InterPro" id="IPR011990">
    <property type="entry name" value="TPR-like_helical_dom_sf"/>
</dbReference>
<gene>
    <name evidence="2" type="primary">rggD</name>
    <name evidence="2" type="ORF">SAMEA4412692_02159</name>
</gene>
<dbReference type="RefSeq" id="WP_018374135.1">
    <property type="nucleotide sequence ID" value="NZ_LT906439.1"/>
</dbReference>
<accession>A0A239T2N3</accession>
<dbReference type="CDD" id="cd00093">
    <property type="entry name" value="HTH_XRE"/>
    <property type="match status" value="1"/>
</dbReference>
<dbReference type="PANTHER" id="PTHR37038">
    <property type="entry name" value="TRANSCRIPTIONAL REGULATOR-RELATED"/>
    <property type="match status" value="1"/>
</dbReference>
<dbReference type="STRING" id="1123308.GCA_000380085_01603"/>
<sequence>MSKIGSTFQKIRQSKHISLRQAAGQVCSPSLLSRFENGLTELTANKLFAILDTIHVSLAEFERLLQLDDSQADFIAQVRIARDQNNLSQLEKLYLNEKKMAQKTKQDFHMVNSLIAKAYLKAKQPQLSLDKTESDFLYDWLFMVDVWGNQELELFSVCAILLTTDLYTSYTQKMLARVPADQIDQRKLHTILLNGFMVCVTTDNLDKASYFQKQIEKHYYSERDAYYRILYQWTCGLLLAKIGQPEAGLRQMEEAIAILDAINCQHSANYYRQLTAEHFPV</sequence>
<dbReference type="eggNOG" id="COG1396">
    <property type="taxonomic scope" value="Bacteria"/>
</dbReference>
<dbReference type="Pfam" id="PF01381">
    <property type="entry name" value="HTH_3"/>
    <property type="match status" value="1"/>
</dbReference>
<dbReference type="OrthoDB" id="34624at2"/>
<dbReference type="SUPFAM" id="SSF47413">
    <property type="entry name" value="lambda repressor-like DNA-binding domains"/>
    <property type="match status" value="1"/>
</dbReference>
<organism evidence="2 3">
    <name type="scientific">Streptococcus merionis</name>
    <dbReference type="NCBI Taxonomy" id="400065"/>
    <lineage>
        <taxon>Bacteria</taxon>
        <taxon>Bacillati</taxon>
        <taxon>Bacillota</taxon>
        <taxon>Bacilli</taxon>
        <taxon>Lactobacillales</taxon>
        <taxon>Streptococcaceae</taxon>
        <taxon>Streptococcus</taxon>
    </lineage>
</organism>
<evidence type="ECO:0000313" key="2">
    <source>
        <dbReference type="EMBL" id="SNU91113.1"/>
    </source>
</evidence>
<evidence type="ECO:0000313" key="3">
    <source>
        <dbReference type="Proteomes" id="UP000215185"/>
    </source>
</evidence>
<dbReference type="EMBL" id="LT906439">
    <property type="protein sequence ID" value="SNU91113.1"/>
    <property type="molecule type" value="Genomic_DNA"/>
</dbReference>
<name>A0A239T2N3_9STRE</name>
<dbReference type="Proteomes" id="UP000215185">
    <property type="component" value="Chromosome 1"/>
</dbReference>
<dbReference type="AlphaFoldDB" id="A0A239T2N3"/>
<dbReference type="KEGG" id="smen:SAMEA4412692_2159"/>
<dbReference type="Pfam" id="PF21259">
    <property type="entry name" value="Rgg_C"/>
    <property type="match status" value="1"/>
</dbReference>
<dbReference type="SMART" id="SM00530">
    <property type="entry name" value="HTH_XRE"/>
    <property type="match status" value="1"/>
</dbReference>
<proteinExistence type="predicted"/>
<dbReference type="InterPro" id="IPR053163">
    <property type="entry name" value="HTH-type_regulator_Rgg"/>
</dbReference>
<dbReference type="GO" id="GO:0003677">
    <property type="term" value="F:DNA binding"/>
    <property type="evidence" value="ECO:0007669"/>
    <property type="project" value="InterPro"/>
</dbReference>
<protein>
    <submittedName>
        <fullName evidence="2">Putative transcriptional regulator RggD</fullName>
    </submittedName>
</protein>
<dbReference type="Gene3D" id="1.25.40.10">
    <property type="entry name" value="Tetratricopeptide repeat domain"/>
    <property type="match status" value="1"/>
</dbReference>
<dbReference type="InterPro" id="IPR010982">
    <property type="entry name" value="Lambda_DNA-bd_dom_sf"/>
</dbReference>
<reference evidence="2 3" key="1">
    <citation type="submission" date="2017-06" db="EMBL/GenBank/DDBJ databases">
        <authorList>
            <consortium name="Pathogen Informatics"/>
        </authorList>
    </citation>
    <scope>NUCLEOTIDE SEQUENCE [LARGE SCALE GENOMIC DNA]</scope>
    <source>
        <strain evidence="2 3">NCTC13788</strain>
    </source>
</reference>
<keyword evidence="3" id="KW-1185">Reference proteome</keyword>
<dbReference type="PANTHER" id="PTHR37038:SF12">
    <property type="entry name" value="TRANSCRIPTIONAL REGULATOR"/>
    <property type="match status" value="1"/>
</dbReference>
<evidence type="ECO:0000259" key="1">
    <source>
        <dbReference type="PROSITE" id="PS50943"/>
    </source>
</evidence>
<dbReference type="PROSITE" id="PS50943">
    <property type="entry name" value="HTH_CROC1"/>
    <property type="match status" value="1"/>
</dbReference>
<dbReference type="InterPro" id="IPR010057">
    <property type="entry name" value="Transcription_activator_Rgg_C"/>
</dbReference>